<sequence length="541" mass="60692">MHKRAAEPQLSDGSPSKKQNIGNVNDSATLTSQNFVADDSQIAVSVGQEDMVDFKDNGSALPNDMQDIADDEDVEGTSAKNKTNTECKTSNSKSKRTKKPPVGDGFAIFTHNTVIPPANPFWGIKPLPGDPRPDPIQPSARESNGQTNPPLWEDRGYRYKRGSRYVKYFGPIPPSDIDSLDETLDQEALHIVKLIDMRPKSKKDPMPKRKPTIYCYGKTPKDWNNMQTIKALNDRRYQAIDRTTMDHPWQRIEREYLASLLQNMPDASIWELTERHNARFMGQDFTEATGFGFANLSSGRTVESVRYEYMTNKSLYDAGKVPEAIRWRSDPSVEGKAVKESGRAERAFGKPSRALEMAHDVAIGRGEEEEEEEEDDEEEANSTSSSRNGRTVDPFEGQERLDDDEEMLLELAGAYGTDMSSQPIRLGTYRDLPTREWLRTKYDTENGTKTTTTTTAVTAPIQRLLMTKTQTHEKDTALSLAQATHPASRQGSTPPSPSAQDVHTQNDSLLPTEPPAPQRRTSLHAMRKMDIDENYSDEDNV</sequence>
<feature type="compositionally biased region" description="Polar residues" evidence="1">
    <location>
        <begin position="78"/>
        <end position="87"/>
    </location>
</feature>
<feature type="region of interest" description="Disordered" evidence="1">
    <location>
        <begin position="330"/>
        <end position="402"/>
    </location>
</feature>
<feature type="region of interest" description="Disordered" evidence="1">
    <location>
        <begin position="123"/>
        <end position="155"/>
    </location>
</feature>
<dbReference type="AlphaFoldDB" id="A0A8H5ZDC0"/>
<evidence type="ECO:0000313" key="2">
    <source>
        <dbReference type="EMBL" id="KAF5845803.1"/>
    </source>
</evidence>
<reference evidence="2" key="1">
    <citation type="submission" date="2019-11" db="EMBL/GenBank/DDBJ databases">
        <title>Bipolaris sorokiniana Genome sequencing.</title>
        <authorList>
            <person name="Wang H."/>
        </authorList>
    </citation>
    <scope>NUCLEOTIDE SEQUENCE</scope>
</reference>
<protein>
    <submittedName>
        <fullName evidence="2">Uncharacterized protein</fullName>
    </submittedName>
</protein>
<feature type="compositionally biased region" description="Polar residues" evidence="1">
    <location>
        <begin position="480"/>
        <end position="509"/>
    </location>
</feature>
<feature type="region of interest" description="Disordered" evidence="1">
    <location>
        <begin position="53"/>
        <end position="103"/>
    </location>
</feature>
<organism evidence="2 3">
    <name type="scientific">Cochliobolus sativus</name>
    <name type="common">Common root rot and spot blotch fungus</name>
    <name type="synonym">Bipolaris sorokiniana</name>
    <dbReference type="NCBI Taxonomy" id="45130"/>
    <lineage>
        <taxon>Eukaryota</taxon>
        <taxon>Fungi</taxon>
        <taxon>Dikarya</taxon>
        <taxon>Ascomycota</taxon>
        <taxon>Pezizomycotina</taxon>
        <taxon>Dothideomycetes</taxon>
        <taxon>Pleosporomycetidae</taxon>
        <taxon>Pleosporales</taxon>
        <taxon>Pleosporineae</taxon>
        <taxon>Pleosporaceae</taxon>
        <taxon>Bipolaris</taxon>
    </lineage>
</organism>
<evidence type="ECO:0000313" key="3">
    <source>
        <dbReference type="Proteomes" id="UP000624244"/>
    </source>
</evidence>
<feature type="region of interest" description="Disordered" evidence="1">
    <location>
        <begin position="1"/>
        <end position="26"/>
    </location>
</feature>
<comment type="caution">
    <text evidence="2">The sequence shown here is derived from an EMBL/GenBank/DDBJ whole genome shotgun (WGS) entry which is preliminary data.</text>
</comment>
<feature type="compositionally biased region" description="Basic and acidic residues" evidence="1">
    <location>
        <begin position="330"/>
        <end position="348"/>
    </location>
</feature>
<feature type="compositionally biased region" description="Polar residues" evidence="1">
    <location>
        <begin position="140"/>
        <end position="149"/>
    </location>
</feature>
<dbReference type="EMBL" id="WNKQ01000018">
    <property type="protein sequence ID" value="KAF5845803.1"/>
    <property type="molecule type" value="Genomic_DNA"/>
</dbReference>
<feature type="compositionally biased region" description="Polar residues" evidence="1">
    <location>
        <begin position="11"/>
        <end position="26"/>
    </location>
</feature>
<name>A0A8H5ZDC0_COCSA</name>
<gene>
    <name evidence="2" type="ORF">GGP41_009598</name>
</gene>
<proteinExistence type="predicted"/>
<evidence type="ECO:0000256" key="1">
    <source>
        <dbReference type="SAM" id="MobiDB-lite"/>
    </source>
</evidence>
<dbReference type="Proteomes" id="UP000624244">
    <property type="component" value="Unassembled WGS sequence"/>
</dbReference>
<feature type="compositionally biased region" description="Acidic residues" evidence="1">
    <location>
        <begin position="532"/>
        <end position="541"/>
    </location>
</feature>
<feature type="compositionally biased region" description="Acidic residues" evidence="1">
    <location>
        <begin position="367"/>
        <end position="380"/>
    </location>
</feature>
<feature type="region of interest" description="Disordered" evidence="1">
    <location>
        <begin position="480"/>
        <end position="541"/>
    </location>
</feature>
<accession>A0A8H5ZDC0</accession>